<keyword evidence="4 8" id="KW-0808">Transferase</keyword>
<dbReference type="Proteomes" id="UP000501868">
    <property type="component" value="Chromosome"/>
</dbReference>
<dbReference type="InterPro" id="IPR043149">
    <property type="entry name" value="TagF_N"/>
</dbReference>
<dbReference type="GO" id="GO:0047355">
    <property type="term" value="F:CDP-glycerol glycerophosphotransferase activity"/>
    <property type="evidence" value="ECO:0007669"/>
    <property type="project" value="InterPro"/>
</dbReference>
<keyword evidence="5" id="KW-0777">Teichoic acid biosynthesis</keyword>
<proteinExistence type="inferred from homology"/>
<dbReference type="InterPro" id="IPR007554">
    <property type="entry name" value="Glycerophosphate_synth"/>
</dbReference>
<evidence type="ECO:0000256" key="7">
    <source>
        <dbReference type="SAM" id="Phobius"/>
    </source>
</evidence>
<evidence type="ECO:0000313" key="9">
    <source>
        <dbReference type="Proteomes" id="UP000501868"/>
    </source>
</evidence>
<dbReference type="InterPro" id="IPR043148">
    <property type="entry name" value="TagF_C"/>
</dbReference>
<protein>
    <submittedName>
        <fullName evidence="8">CDP-glycerol glycerophosphotransferase family protein</fullName>
    </submittedName>
</protein>
<evidence type="ECO:0000256" key="2">
    <source>
        <dbReference type="ARBA" id="ARBA00010488"/>
    </source>
</evidence>
<dbReference type="InterPro" id="IPR051612">
    <property type="entry name" value="Teichoic_Acid_Biosynth"/>
</dbReference>
<dbReference type="SUPFAM" id="SSF53756">
    <property type="entry name" value="UDP-Glycosyltransferase/glycogen phosphorylase"/>
    <property type="match status" value="1"/>
</dbReference>
<dbReference type="Gene3D" id="3.40.50.11820">
    <property type="match status" value="1"/>
</dbReference>
<reference evidence="8 9" key="2">
    <citation type="submission" date="2020-04" db="EMBL/GenBank/DDBJ databases">
        <authorList>
            <person name="Fomenkov A."/>
            <person name="Anton B.P."/>
            <person name="Roberts R.J."/>
        </authorList>
    </citation>
    <scope>NUCLEOTIDE SEQUENCE [LARGE SCALE GENOMIC DNA]</scope>
    <source>
        <strain evidence="8 9">S2</strain>
    </source>
</reference>
<keyword evidence="7" id="KW-1133">Transmembrane helix</keyword>
<accession>A0A6H1PBP4</accession>
<dbReference type="PANTHER" id="PTHR37316">
    <property type="entry name" value="TEICHOIC ACID GLYCEROL-PHOSPHATE PRIMASE"/>
    <property type="match status" value="1"/>
</dbReference>
<dbReference type="EMBL" id="CP051128">
    <property type="protein sequence ID" value="QIZ10621.1"/>
    <property type="molecule type" value="Genomic_DNA"/>
</dbReference>
<evidence type="ECO:0000256" key="5">
    <source>
        <dbReference type="ARBA" id="ARBA00022944"/>
    </source>
</evidence>
<dbReference type="GO" id="GO:0019350">
    <property type="term" value="P:teichoic acid biosynthetic process"/>
    <property type="evidence" value="ECO:0007669"/>
    <property type="project" value="UniProtKB-KW"/>
</dbReference>
<dbReference type="Gene3D" id="3.40.50.12580">
    <property type="match status" value="1"/>
</dbReference>
<dbReference type="GO" id="GO:0005886">
    <property type="term" value="C:plasma membrane"/>
    <property type="evidence" value="ECO:0007669"/>
    <property type="project" value="UniProtKB-SubCell"/>
</dbReference>
<sequence>MIREIVISIYLFIFKCFFMICKAFPLKNKVTFLVSFGDNAKYVYEEMLHQNIQQEIVFLCKGSSLSLFKKYPALLVIPFETSFIDLLRSIYHLATSKKIIIDNYFGVLASTNFKTGVECIQLWHAAGAIKKFGLEDESNVNRSNRAHKRFLRVYEKFHKVVVGSDKMADIFKQVFALKDQNILRTGIPRTDFFFDENKHKAIISKLLDENPELASKKVILYAPTYRDHQLDQFELKLDLEKMYQELSDEYVLLLRFHPAIKSSLENNELYSNFVYDYSSSRYDANELLLITDLLITDYSSIPYEFSLLNKPMIFFTYDIEQYKVERGLWEDFEETVPGPITKHTDEIITIIKDNLFDYQKVTSFSDIWNKYSNGISSQKLVDYIFKESQSDSYQRDKNSN</sequence>
<comment type="subcellular location">
    <subcellularLocation>
        <location evidence="1">Cell membrane</location>
        <topology evidence="1">Peripheral membrane protein</topology>
    </subcellularLocation>
</comment>
<feature type="transmembrane region" description="Helical" evidence="7">
    <location>
        <begin position="7"/>
        <end position="26"/>
    </location>
</feature>
<evidence type="ECO:0000313" key="8">
    <source>
        <dbReference type="EMBL" id="QIZ10621.1"/>
    </source>
</evidence>
<keyword evidence="3" id="KW-1003">Cell membrane</keyword>
<keyword evidence="6 7" id="KW-0472">Membrane</keyword>
<keyword evidence="7" id="KW-0812">Transmembrane</keyword>
<comment type="similarity">
    <text evidence="2">Belongs to the CDP-glycerol glycerophosphotransferase family.</text>
</comment>
<evidence type="ECO:0000256" key="6">
    <source>
        <dbReference type="ARBA" id="ARBA00023136"/>
    </source>
</evidence>
<evidence type="ECO:0000256" key="4">
    <source>
        <dbReference type="ARBA" id="ARBA00022679"/>
    </source>
</evidence>
<evidence type="ECO:0000256" key="1">
    <source>
        <dbReference type="ARBA" id="ARBA00004202"/>
    </source>
</evidence>
<organism evidence="8 9">
    <name type="scientific">Priestia megaterium</name>
    <name type="common">Bacillus megaterium</name>
    <dbReference type="NCBI Taxonomy" id="1404"/>
    <lineage>
        <taxon>Bacteria</taxon>
        <taxon>Bacillati</taxon>
        <taxon>Bacillota</taxon>
        <taxon>Bacilli</taxon>
        <taxon>Bacillales</taxon>
        <taxon>Bacillaceae</taxon>
        <taxon>Priestia</taxon>
    </lineage>
</organism>
<evidence type="ECO:0000256" key="3">
    <source>
        <dbReference type="ARBA" id="ARBA00022475"/>
    </source>
</evidence>
<name>A0A6H1PBP4_PRIMG</name>
<gene>
    <name evidence="8" type="ORF">HFZ78_31080</name>
</gene>
<reference evidence="8 9" key="1">
    <citation type="submission" date="2020-04" db="EMBL/GenBank/DDBJ databases">
        <title>Genome-Wide Identification of 5-Methylcytosine Sites in Bacterial Genomes By High-Throughput Sequencing of MspJI Restriction Fragments.</title>
        <authorList>
            <person name="Wu V."/>
        </authorList>
    </citation>
    <scope>NUCLEOTIDE SEQUENCE [LARGE SCALE GENOMIC DNA]</scope>
    <source>
        <strain evidence="8 9">S2</strain>
    </source>
</reference>
<dbReference type="AlphaFoldDB" id="A0A6H1PBP4"/>
<dbReference type="PANTHER" id="PTHR37316:SF1">
    <property type="entry name" value="TEICHOIC ACID GLYCEROL-PHOSPHATE PRIMASE"/>
    <property type="match status" value="1"/>
</dbReference>
<dbReference type="Pfam" id="PF04464">
    <property type="entry name" value="Glyphos_transf"/>
    <property type="match status" value="1"/>
</dbReference>